<proteinExistence type="predicted"/>
<name>A0A0Q3VFC7_9BACI</name>
<keyword evidence="2" id="KW-1185">Reference proteome</keyword>
<dbReference type="PATRIC" id="fig|1637975.4.peg.245"/>
<comment type="caution">
    <text evidence="1">The sequence shown here is derived from an EMBL/GenBank/DDBJ whole genome shotgun (WGS) entry which is preliminary data.</text>
</comment>
<protein>
    <submittedName>
        <fullName evidence="1">Uncharacterized protein</fullName>
    </submittedName>
</protein>
<dbReference type="Proteomes" id="UP000050996">
    <property type="component" value="Unassembled WGS sequence"/>
</dbReference>
<sequence>MNLPDKFFVEDEQGDIFLVSKEDIANLWWIQEDYTHEEYDCWDDCSGTMQSEILIERISSGVYKIIPDDEGWIDLN</sequence>
<organism evidence="1 2">
    <name type="scientific">Cytobacillus solani</name>
    <dbReference type="NCBI Taxonomy" id="1637975"/>
    <lineage>
        <taxon>Bacteria</taxon>
        <taxon>Bacillati</taxon>
        <taxon>Bacillota</taxon>
        <taxon>Bacilli</taxon>
        <taxon>Bacillales</taxon>
        <taxon>Bacillaceae</taxon>
        <taxon>Cytobacillus</taxon>
    </lineage>
</organism>
<reference evidence="1 2" key="1">
    <citation type="submission" date="2015-09" db="EMBL/GenBank/DDBJ databases">
        <title>Genome sequencing project for genomic taxonomy and phylogenomics of Bacillus-like bacteria.</title>
        <authorList>
            <person name="Liu B."/>
            <person name="Wang J."/>
            <person name="Zhu Y."/>
            <person name="Liu G."/>
            <person name="Chen Q."/>
            <person name="Chen Z."/>
            <person name="Lan J."/>
            <person name="Che J."/>
            <person name="Ge C."/>
            <person name="Shi H."/>
            <person name="Pan Z."/>
            <person name="Liu X."/>
        </authorList>
    </citation>
    <scope>NUCLEOTIDE SEQUENCE [LARGE SCALE GENOMIC DNA]</scope>
    <source>
        <strain evidence="1 2">FJAT-18043</strain>
    </source>
</reference>
<dbReference type="EMBL" id="LJIX01000006">
    <property type="protein sequence ID" value="KQL17667.1"/>
    <property type="molecule type" value="Genomic_DNA"/>
</dbReference>
<accession>A0A0Q3VFC7</accession>
<dbReference type="STRING" id="1637975.AN957_02920"/>
<dbReference type="AlphaFoldDB" id="A0A0Q3VFC7"/>
<gene>
    <name evidence="1" type="ORF">AN957_02920</name>
</gene>
<evidence type="ECO:0000313" key="1">
    <source>
        <dbReference type="EMBL" id="KQL17667.1"/>
    </source>
</evidence>
<evidence type="ECO:0000313" key="2">
    <source>
        <dbReference type="Proteomes" id="UP000050996"/>
    </source>
</evidence>
<dbReference type="RefSeq" id="WP_056682127.1">
    <property type="nucleotide sequence ID" value="NZ_LJIX01000006.1"/>
</dbReference>